<dbReference type="SUPFAM" id="SSF52540">
    <property type="entry name" value="P-loop containing nucleoside triphosphate hydrolases"/>
    <property type="match status" value="1"/>
</dbReference>
<dbReference type="OrthoDB" id="4500730at2759"/>
<gene>
    <name evidence="1" type="ORF">CFD26_102070</name>
</gene>
<name>A0A421CX47_9EURO</name>
<comment type="caution">
    <text evidence="1">The sequence shown here is derived from an EMBL/GenBank/DDBJ whole genome shotgun (WGS) entry which is preliminary data.</text>
</comment>
<dbReference type="EMBL" id="NIDN02000202">
    <property type="protein sequence ID" value="RLL94475.1"/>
    <property type="molecule type" value="Genomic_DNA"/>
</dbReference>
<protein>
    <submittedName>
        <fullName evidence="1">Uncharacterized protein</fullName>
    </submittedName>
</protein>
<sequence length="365" mass="41706">MERTASCSGKHHLVAGFKLRNGYSTNSRQITDTLWLLSYEVCESNRGDGFSEPIERSDYLLMHATSHDPNVPAIPLRGLPKLRAMIALLRDQLLIHREKAIIWTMFPAEQDREEVFVTQCQQIGVKMVPIELEGPSISAQRPRHFQAIPRTWFAQHPIKPDYNWVTRNNVDIKRKIKNASHQDAVLLQTWGETSAWFLCARILCDSFLHSFESSWIPETDYIGDTPDPMPKFEEPEPQTVNAYSAHLTSTTKHAYFGRKLNRSTKQTCPNSVNAAGLNLQQLCRNVHLFSEGTSKSVVKQAIERVCRLGQQKVVLVYDYHVEKSFDITLVLRNKLKAIPGLVVEIPNHVPGEFIERHWDCRDPGP</sequence>
<evidence type="ECO:0000313" key="2">
    <source>
        <dbReference type="Proteomes" id="UP000215289"/>
    </source>
</evidence>
<keyword evidence="2" id="KW-1185">Reference proteome</keyword>
<dbReference type="Gene3D" id="3.40.50.300">
    <property type="entry name" value="P-loop containing nucleotide triphosphate hydrolases"/>
    <property type="match status" value="1"/>
</dbReference>
<dbReference type="InterPro" id="IPR027417">
    <property type="entry name" value="P-loop_NTPase"/>
</dbReference>
<organism evidence="1 2">
    <name type="scientific">Aspergillus turcosus</name>
    <dbReference type="NCBI Taxonomy" id="1245748"/>
    <lineage>
        <taxon>Eukaryota</taxon>
        <taxon>Fungi</taxon>
        <taxon>Dikarya</taxon>
        <taxon>Ascomycota</taxon>
        <taxon>Pezizomycotina</taxon>
        <taxon>Eurotiomycetes</taxon>
        <taxon>Eurotiomycetidae</taxon>
        <taxon>Eurotiales</taxon>
        <taxon>Aspergillaceae</taxon>
        <taxon>Aspergillus</taxon>
        <taxon>Aspergillus subgen. Fumigati</taxon>
    </lineage>
</organism>
<dbReference type="AlphaFoldDB" id="A0A421CX47"/>
<dbReference type="Proteomes" id="UP000215289">
    <property type="component" value="Unassembled WGS sequence"/>
</dbReference>
<reference evidence="1 2" key="1">
    <citation type="submission" date="2018-08" db="EMBL/GenBank/DDBJ databases">
        <title>Draft genome sequences of two Aspergillus turcosus clinical strains isolated from bronchoalveolar lavage fluid: one azole-susceptible and the other azole-resistant.</title>
        <authorList>
            <person name="Parent-Michaud M."/>
            <person name="Dufresne P.J."/>
            <person name="Fournier E."/>
            <person name="Martineau C."/>
            <person name="Moreira S."/>
            <person name="Perkins V."/>
            <person name="De Repentigny L."/>
            <person name="Dufresne S.F."/>
        </authorList>
    </citation>
    <scope>NUCLEOTIDE SEQUENCE [LARGE SCALE GENOMIC DNA]</scope>
    <source>
        <strain evidence="1">HMR AF 1038</strain>
    </source>
</reference>
<evidence type="ECO:0000313" key="1">
    <source>
        <dbReference type="EMBL" id="RLL94475.1"/>
    </source>
</evidence>
<proteinExistence type="predicted"/>
<accession>A0A421CX47</accession>